<dbReference type="NCBIfam" id="TIGR00229">
    <property type="entry name" value="sensory_box"/>
    <property type="match status" value="3"/>
</dbReference>
<dbReference type="PRINTS" id="PR00344">
    <property type="entry name" value="BCTRLSENSOR"/>
</dbReference>
<dbReference type="GO" id="GO:0000155">
    <property type="term" value="F:phosphorelay sensor kinase activity"/>
    <property type="evidence" value="ECO:0007669"/>
    <property type="project" value="InterPro"/>
</dbReference>
<dbReference type="Pfam" id="PF02518">
    <property type="entry name" value="HATPase_c"/>
    <property type="match status" value="1"/>
</dbReference>
<dbReference type="Proteomes" id="UP000600588">
    <property type="component" value="Unassembled WGS sequence"/>
</dbReference>
<protein>
    <recommendedName>
        <fullName evidence="2">histidine kinase</fullName>
        <ecNumber evidence="2">2.7.13.3</ecNumber>
    </recommendedName>
</protein>
<dbReference type="InterPro" id="IPR003594">
    <property type="entry name" value="HATPase_dom"/>
</dbReference>
<dbReference type="InterPro" id="IPR001610">
    <property type="entry name" value="PAC"/>
</dbReference>
<keyword evidence="4" id="KW-0808">Transferase</keyword>
<proteinExistence type="predicted"/>
<comment type="catalytic activity">
    <reaction evidence="1">
        <text>ATP + protein L-histidine = ADP + protein N-phospho-L-histidine.</text>
        <dbReference type="EC" id="2.7.13.3"/>
    </reaction>
</comment>
<dbReference type="AlphaFoldDB" id="A0A8J6U8Z8"/>
<evidence type="ECO:0000259" key="8">
    <source>
        <dbReference type="PROSITE" id="PS50113"/>
    </source>
</evidence>
<evidence type="ECO:0000313" key="9">
    <source>
        <dbReference type="EMBL" id="MBD0833610.1"/>
    </source>
</evidence>
<dbReference type="SMART" id="SM00086">
    <property type="entry name" value="PAC"/>
    <property type="match status" value="3"/>
</dbReference>
<dbReference type="EC" id="2.7.13.3" evidence="2"/>
<dbReference type="PROSITE" id="PS50112">
    <property type="entry name" value="PAS"/>
    <property type="match status" value="1"/>
</dbReference>
<dbReference type="CDD" id="cd00130">
    <property type="entry name" value="PAS"/>
    <property type="match status" value="2"/>
</dbReference>
<name>A0A8J6U8Z8_9FLAO</name>
<dbReference type="InterPro" id="IPR036097">
    <property type="entry name" value="HisK_dim/P_sf"/>
</dbReference>
<feature type="domain" description="PAS" evidence="7">
    <location>
        <begin position="265"/>
        <end position="335"/>
    </location>
</feature>
<evidence type="ECO:0000256" key="1">
    <source>
        <dbReference type="ARBA" id="ARBA00000085"/>
    </source>
</evidence>
<dbReference type="Gene3D" id="1.10.287.130">
    <property type="match status" value="1"/>
</dbReference>
<dbReference type="PANTHER" id="PTHR43304:SF1">
    <property type="entry name" value="PAC DOMAIN-CONTAINING PROTEIN"/>
    <property type="match status" value="1"/>
</dbReference>
<keyword evidence="5" id="KW-0418">Kinase</keyword>
<organism evidence="9 10">
    <name type="scientific">Aestuariibaculum sediminum</name>
    <dbReference type="NCBI Taxonomy" id="2770637"/>
    <lineage>
        <taxon>Bacteria</taxon>
        <taxon>Pseudomonadati</taxon>
        <taxon>Bacteroidota</taxon>
        <taxon>Flavobacteriia</taxon>
        <taxon>Flavobacteriales</taxon>
        <taxon>Flavobacteriaceae</taxon>
    </lineage>
</organism>
<gene>
    <name evidence="9" type="ORF">ICJ83_15865</name>
</gene>
<evidence type="ECO:0000256" key="2">
    <source>
        <dbReference type="ARBA" id="ARBA00012438"/>
    </source>
</evidence>
<dbReference type="SUPFAM" id="SSF55785">
    <property type="entry name" value="PYP-like sensor domain (PAS domain)"/>
    <property type="match status" value="3"/>
</dbReference>
<dbReference type="InterPro" id="IPR000014">
    <property type="entry name" value="PAS"/>
</dbReference>
<feature type="domain" description="PAC" evidence="8">
    <location>
        <begin position="92"/>
        <end position="144"/>
    </location>
</feature>
<dbReference type="PROSITE" id="PS50109">
    <property type="entry name" value="HIS_KIN"/>
    <property type="match status" value="1"/>
</dbReference>
<dbReference type="RefSeq" id="WP_188231392.1">
    <property type="nucleotide sequence ID" value="NZ_JACVXB010000011.1"/>
</dbReference>
<comment type="caution">
    <text evidence="9">The sequence shown here is derived from an EMBL/GenBank/DDBJ whole genome shotgun (WGS) entry which is preliminary data.</text>
</comment>
<dbReference type="InterPro" id="IPR004358">
    <property type="entry name" value="Sig_transdc_His_kin-like_C"/>
</dbReference>
<keyword evidence="3" id="KW-0597">Phosphoprotein</keyword>
<feature type="domain" description="Histidine kinase" evidence="6">
    <location>
        <begin position="409"/>
        <end position="622"/>
    </location>
</feature>
<dbReference type="InterPro" id="IPR000700">
    <property type="entry name" value="PAS-assoc_C"/>
</dbReference>
<dbReference type="InterPro" id="IPR035965">
    <property type="entry name" value="PAS-like_dom_sf"/>
</dbReference>
<reference evidence="9 10" key="1">
    <citation type="submission" date="2020-09" db="EMBL/GenBank/DDBJ databases">
        <title>TT11 complete genome.</title>
        <authorList>
            <person name="Wu Z."/>
        </authorList>
    </citation>
    <scope>NUCLEOTIDE SEQUENCE [LARGE SCALE GENOMIC DNA]</scope>
    <source>
        <strain evidence="9 10">TT11</strain>
    </source>
</reference>
<dbReference type="InterPro" id="IPR036890">
    <property type="entry name" value="HATPase_C_sf"/>
</dbReference>
<dbReference type="SUPFAM" id="SSF47384">
    <property type="entry name" value="Homodimeric domain of signal transducing histidine kinase"/>
    <property type="match status" value="1"/>
</dbReference>
<dbReference type="SMART" id="SM00387">
    <property type="entry name" value="HATPase_c"/>
    <property type="match status" value="1"/>
</dbReference>
<evidence type="ECO:0000256" key="3">
    <source>
        <dbReference type="ARBA" id="ARBA00022553"/>
    </source>
</evidence>
<dbReference type="Gene3D" id="3.30.450.20">
    <property type="entry name" value="PAS domain"/>
    <property type="match status" value="3"/>
</dbReference>
<evidence type="ECO:0000256" key="4">
    <source>
        <dbReference type="ARBA" id="ARBA00022679"/>
    </source>
</evidence>
<dbReference type="PROSITE" id="PS50113">
    <property type="entry name" value="PAC"/>
    <property type="match status" value="3"/>
</dbReference>
<dbReference type="Pfam" id="PF08447">
    <property type="entry name" value="PAS_3"/>
    <property type="match status" value="2"/>
</dbReference>
<evidence type="ECO:0000259" key="6">
    <source>
        <dbReference type="PROSITE" id="PS50109"/>
    </source>
</evidence>
<dbReference type="PANTHER" id="PTHR43304">
    <property type="entry name" value="PHYTOCHROME-LIKE PROTEIN CPH1"/>
    <property type="match status" value="1"/>
</dbReference>
<evidence type="ECO:0000313" key="10">
    <source>
        <dbReference type="Proteomes" id="UP000600588"/>
    </source>
</evidence>
<dbReference type="InterPro" id="IPR013655">
    <property type="entry name" value="PAS_fold_3"/>
</dbReference>
<sequence>MNYLEKELNNLIQIDSNIFHFIQNNSLDGMWYWDLESPEHEWMNEKFWETLGYDPKDMPHTPSAWQDIINPDDLEIAKTNMYKHLKDPNYPYDQIVRYTHKQGRIIWIRCKGLAIRDKDGKPIRMLGSHIDVTSLKENEEYLQHCNKEANIGYWEVDVNTKKITWSDHTRKIHGVDNNFEPNIDTAIAFYKKGKHRDRITTLVENAMNNGERFTEELKIITAHGEEKWIKVLGIPERTNNSFSRIYGTIQDIQKRKESEIQLQRSEQAFRGNFENSAIGMAILNTEGQWLKVNKALCDIIGYTEEELKKLTFQDITHPDDLDLDLALLQEVIDGKRDHYHMEKRYFHKNRKIVYIQLSVSVVRKNNKEVLHFISQITDITQLKKQEQQLKKIISITQDQNERLKNFAHIVSHNLRSHSSGISALLEILKEENPDYFQNEMIKLLELSSNNLLETIEDLSEIVKINLSSEDSLIKIALKPVINSQISAIKALAEKNNITINNTVSEDLSVYAIKAYLESIVLNFITNAIKYSSKDRDSYLNISAEKNKNFTIITFEDNGLGINLDQHKNKLFGMYKTFHKNPDAKGIGLFITKNQVEALGGKIDVFSEVNKGSTFKVYLKHEKN</sequence>
<evidence type="ECO:0000259" key="7">
    <source>
        <dbReference type="PROSITE" id="PS50112"/>
    </source>
</evidence>
<dbReference type="Gene3D" id="3.30.565.10">
    <property type="entry name" value="Histidine kinase-like ATPase, C-terminal domain"/>
    <property type="match status" value="1"/>
</dbReference>
<evidence type="ECO:0000256" key="5">
    <source>
        <dbReference type="ARBA" id="ARBA00022777"/>
    </source>
</evidence>
<keyword evidence="10" id="KW-1185">Reference proteome</keyword>
<dbReference type="InterPro" id="IPR005467">
    <property type="entry name" value="His_kinase_dom"/>
</dbReference>
<dbReference type="SUPFAM" id="SSF55874">
    <property type="entry name" value="ATPase domain of HSP90 chaperone/DNA topoisomerase II/histidine kinase"/>
    <property type="match status" value="1"/>
</dbReference>
<feature type="domain" description="PAC" evidence="8">
    <location>
        <begin position="213"/>
        <end position="264"/>
    </location>
</feature>
<feature type="domain" description="PAC" evidence="8">
    <location>
        <begin position="339"/>
        <end position="391"/>
    </location>
</feature>
<dbReference type="InterPro" id="IPR052162">
    <property type="entry name" value="Sensor_kinase/Photoreceptor"/>
</dbReference>
<accession>A0A8J6U8Z8</accession>
<dbReference type="SMART" id="SM00091">
    <property type="entry name" value="PAS"/>
    <property type="match status" value="2"/>
</dbReference>
<dbReference type="EMBL" id="JACVXB010000011">
    <property type="protein sequence ID" value="MBD0833610.1"/>
    <property type="molecule type" value="Genomic_DNA"/>
</dbReference>